<dbReference type="Pfam" id="PF12937">
    <property type="entry name" value="F-box-like"/>
    <property type="match status" value="1"/>
</dbReference>
<dbReference type="SUPFAM" id="SSF81383">
    <property type="entry name" value="F-box domain"/>
    <property type="match status" value="1"/>
</dbReference>
<evidence type="ECO:0000313" key="4">
    <source>
        <dbReference type="Proteomes" id="UP000033647"/>
    </source>
</evidence>
<dbReference type="OrthoDB" id="5311681at2759"/>
<dbReference type="STRING" id="1047168.A0A0F4GX58"/>
<feature type="domain" description="F-box" evidence="2">
    <location>
        <begin position="66"/>
        <end position="109"/>
    </location>
</feature>
<sequence length="603" mass="67084">MKRSRRPDSTSRTSSGSASRSPADSIHSTPSGPTEHLYSNLIKYTSPVPTAFSGQTSSNGYRSQTTLPLNLIAAIISFLDDPSDLARVTRTSRLLHYMALPQLYHRVHLHSYSETRYVNGKPEGFGSGSPFMMALNGLATKGHAALVSELRLGGQWKELGIEDFTKGIIPDGTIMLGIILRAAIDKMVRLNSFSWELDSSPTKTLYLGLAARDTLTSLTLRFPSARIPRPSVLIPPMQNLRSFKALDIDPLCFPDDISLLLLHSRELRDLRLHFSPRMRSEAENSLALSTFFGKCVQANYKLKLKHFALCNFFGPNFSGGLGQILDEEFLESLTMFDVWGGTDPRTVWVDESWKRLEKTPTPSVKRVRINEASGEHIRLSSQGTLGIERFYLINAKRPRTGCTPSASTGSSCTPGALTTPSPDTSSTSVDPDHEEVAICKEYLGGTVQFQGHTLRHLLLRDIWALDENDVAMLVRHCPNLEQLGVALKDVDQSILLKFMPFLTKLRALRILYNDSLVERMRTLSHEEIILGLEPELARPPIPIIEVIGLGDVIYKIGRVVETQSEDGSIEVRREITFGDASEPSRWDIWRLDTLDIGADPIAE</sequence>
<reference evidence="3 4" key="1">
    <citation type="submission" date="2015-03" db="EMBL/GenBank/DDBJ databases">
        <title>RNA-seq based gene annotation and comparative genomics of four Zymoseptoria species reveal species-specific pathogenicity related genes and transposable element activity.</title>
        <authorList>
            <person name="Grandaubert J."/>
            <person name="Bhattacharyya A."/>
            <person name="Stukenbrock E.H."/>
        </authorList>
    </citation>
    <scope>NUCLEOTIDE SEQUENCE [LARGE SCALE GENOMIC DNA]</scope>
    <source>
        <strain evidence="3 4">Zb18110</strain>
    </source>
</reference>
<dbReference type="InterPro" id="IPR001810">
    <property type="entry name" value="F-box_dom"/>
</dbReference>
<feature type="compositionally biased region" description="Low complexity" evidence="1">
    <location>
        <begin position="10"/>
        <end position="25"/>
    </location>
</feature>
<gene>
    <name evidence="3" type="ORF">TI39_contig312g00002</name>
</gene>
<feature type="region of interest" description="Disordered" evidence="1">
    <location>
        <begin position="1"/>
        <end position="33"/>
    </location>
</feature>
<dbReference type="InterPro" id="IPR036047">
    <property type="entry name" value="F-box-like_dom_sf"/>
</dbReference>
<proteinExistence type="predicted"/>
<dbReference type="AlphaFoldDB" id="A0A0F4GX58"/>
<dbReference type="Proteomes" id="UP000033647">
    <property type="component" value="Unassembled WGS sequence"/>
</dbReference>
<name>A0A0F4GX58_9PEZI</name>
<dbReference type="EMBL" id="LAFY01000304">
    <property type="protein sequence ID" value="KJY00801.1"/>
    <property type="molecule type" value="Genomic_DNA"/>
</dbReference>
<comment type="caution">
    <text evidence="3">The sequence shown here is derived from an EMBL/GenBank/DDBJ whole genome shotgun (WGS) entry which is preliminary data.</text>
</comment>
<evidence type="ECO:0000256" key="1">
    <source>
        <dbReference type="SAM" id="MobiDB-lite"/>
    </source>
</evidence>
<organism evidence="3 4">
    <name type="scientific">Zymoseptoria brevis</name>
    <dbReference type="NCBI Taxonomy" id="1047168"/>
    <lineage>
        <taxon>Eukaryota</taxon>
        <taxon>Fungi</taxon>
        <taxon>Dikarya</taxon>
        <taxon>Ascomycota</taxon>
        <taxon>Pezizomycotina</taxon>
        <taxon>Dothideomycetes</taxon>
        <taxon>Dothideomycetidae</taxon>
        <taxon>Mycosphaerellales</taxon>
        <taxon>Mycosphaerellaceae</taxon>
        <taxon>Zymoseptoria</taxon>
    </lineage>
</organism>
<evidence type="ECO:0000313" key="3">
    <source>
        <dbReference type="EMBL" id="KJY00801.1"/>
    </source>
</evidence>
<feature type="compositionally biased region" description="Low complexity" evidence="1">
    <location>
        <begin position="418"/>
        <end position="429"/>
    </location>
</feature>
<evidence type="ECO:0000259" key="2">
    <source>
        <dbReference type="Pfam" id="PF12937"/>
    </source>
</evidence>
<accession>A0A0F4GX58</accession>
<keyword evidence="4" id="KW-1185">Reference proteome</keyword>
<dbReference type="CDD" id="cd09917">
    <property type="entry name" value="F-box_SF"/>
    <property type="match status" value="1"/>
</dbReference>
<feature type="compositionally biased region" description="Polar residues" evidence="1">
    <location>
        <begin position="402"/>
        <end position="413"/>
    </location>
</feature>
<feature type="region of interest" description="Disordered" evidence="1">
    <location>
        <begin position="401"/>
        <end position="431"/>
    </location>
</feature>
<protein>
    <recommendedName>
        <fullName evidence="2">F-box domain-containing protein</fullName>
    </recommendedName>
</protein>